<evidence type="ECO:0000259" key="1">
    <source>
        <dbReference type="Pfam" id="PF08299"/>
    </source>
</evidence>
<dbReference type="EMBL" id="AP014648">
    <property type="protein sequence ID" value="BAQ18342.1"/>
    <property type="molecule type" value="Genomic_DNA"/>
</dbReference>
<evidence type="ECO:0000313" key="2">
    <source>
        <dbReference type="EMBL" id="BAQ18342.1"/>
    </source>
</evidence>
<accession>A0A0A8K761</accession>
<protein>
    <recommendedName>
        <fullName evidence="1">Chromosomal replication initiator DnaA C-terminal domain-containing protein</fullName>
    </recommendedName>
</protein>
<keyword evidence="3" id="KW-1185">Reference proteome</keyword>
<dbReference type="HOGENOM" id="CLU_3081664_0_0_5"/>
<dbReference type="STRING" id="1384459.GL4_2909"/>
<dbReference type="Pfam" id="PF08299">
    <property type="entry name" value="Bac_DnaA_C"/>
    <property type="match status" value="1"/>
</dbReference>
<reference evidence="2 3" key="1">
    <citation type="submission" date="2014-09" db="EMBL/GenBank/DDBJ databases">
        <title>Genome sequencing of Methyloceanibacter caenitepidi Gela4.</title>
        <authorList>
            <person name="Takeuchi M."/>
            <person name="Susumu S."/>
            <person name="Kamagata Y."/>
            <person name="Oshima K."/>
            <person name="Hattori M."/>
            <person name="Iwasaki W."/>
        </authorList>
    </citation>
    <scope>NUCLEOTIDE SEQUENCE [LARGE SCALE GENOMIC DNA]</scope>
    <source>
        <strain evidence="2 3">Gela4</strain>
    </source>
</reference>
<dbReference type="InterPro" id="IPR010921">
    <property type="entry name" value="Trp_repressor/repl_initiator"/>
</dbReference>
<dbReference type="KEGG" id="mcg:GL4_2909"/>
<dbReference type="SUPFAM" id="SSF48295">
    <property type="entry name" value="TrpR-like"/>
    <property type="match status" value="1"/>
</dbReference>
<dbReference type="GO" id="GO:0043565">
    <property type="term" value="F:sequence-specific DNA binding"/>
    <property type="evidence" value="ECO:0007669"/>
    <property type="project" value="InterPro"/>
</dbReference>
<dbReference type="CDD" id="cd06571">
    <property type="entry name" value="Bac_DnaA_C"/>
    <property type="match status" value="1"/>
</dbReference>
<dbReference type="GO" id="GO:0006275">
    <property type="term" value="P:regulation of DNA replication"/>
    <property type="evidence" value="ECO:0007669"/>
    <property type="project" value="InterPro"/>
</dbReference>
<dbReference type="AlphaFoldDB" id="A0A0A8K761"/>
<gene>
    <name evidence="2" type="ORF">GL4_2909</name>
</gene>
<dbReference type="InterPro" id="IPR013159">
    <property type="entry name" value="DnaA_C"/>
</dbReference>
<proteinExistence type="predicted"/>
<feature type="domain" description="Chromosomal replication initiator DnaA C-terminal" evidence="1">
    <location>
        <begin position="1"/>
        <end position="32"/>
    </location>
</feature>
<dbReference type="Gene3D" id="1.10.1750.10">
    <property type="match status" value="1"/>
</dbReference>
<dbReference type="GO" id="GO:0005524">
    <property type="term" value="F:ATP binding"/>
    <property type="evidence" value="ECO:0007669"/>
    <property type="project" value="InterPro"/>
</dbReference>
<evidence type="ECO:0000313" key="3">
    <source>
        <dbReference type="Proteomes" id="UP000031643"/>
    </source>
</evidence>
<organism evidence="2 3">
    <name type="scientific">Methyloceanibacter caenitepidi</name>
    <dbReference type="NCBI Taxonomy" id="1384459"/>
    <lineage>
        <taxon>Bacteria</taxon>
        <taxon>Pseudomonadati</taxon>
        <taxon>Pseudomonadota</taxon>
        <taxon>Alphaproteobacteria</taxon>
        <taxon>Hyphomicrobiales</taxon>
        <taxon>Hyphomicrobiaceae</taxon>
        <taxon>Methyloceanibacter</taxon>
    </lineage>
</organism>
<dbReference type="GO" id="GO:0006270">
    <property type="term" value="P:DNA replication initiation"/>
    <property type="evidence" value="ECO:0007669"/>
    <property type="project" value="InterPro"/>
</dbReference>
<dbReference type="Proteomes" id="UP000031643">
    <property type="component" value="Chromosome"/>
</dbReference>
<sequence>MWLTRRFTILSFPAIARLYNRTDHTTVMHACKAHEKRLEAGETFPQIPGWEV</sequence>
<name>A0A0A8K761_9HYPH</name>